<sequence length="136" mass="14803">MSLDFPAKFGNSAPKAGEKAATTGTRADQPKAQLWLNIGYPVTVKVDGADEERFVSLPLGIPLDTQEHLATNSRNELFAQFQGARNDLLDQIMDAAKALAPGEDRILNLSIQLRRVNEDAAPVSAENNAFVRKLDL</sequence>
<evidence type="ECO:0000313" key="2">
    <source>
        <dbReference type="EMBL" id="XAI69673.1"/>
    </source>
</evidence>
<feature type="region of interest" description="Disordered" evidence="1">
    <location>
        <begin position="1"/>
        <end position="27"/>
    </location>
</feature>
<organism evidence="2">
    <name type="scientific">Pseudomonas phage Arace01</name>
    <dbReference type="NCBI Taxonomy" id="3138526"/>
    <lineage>
        <taxon>Viruses</taxon>
    </lineage>
</organism>
<reference evidence="2" key="1">
    <citation type="journal article" date="2024" name="J. Gen. Virol.">
        <title>Novel phages of Pseudomonas syringae unveil numerous potential auxiliary metabolic genes.</title>
        <authorList>
            <person name="Feltin C."/>
            <person name="Garneau J.R."/>
            <person name="Morris C.E."/>
            <person name="Berard A."/>
            <person name="Torres-Barcelo C."/>
        </authorList>
    </citation>
    <scope>NUCLEOTIDE SEQUENCE</scope>
</reference>
<gene>
    <name evidence="2" type="ORF">Arace01_00005</name>
</gene>
<dbReference type="EMBL" id="PP179312">
    <property type="protein sequence ID" value="XAI69673.1"/>
    <property type="molecule type" value="Genomic_DNA"/>
</dbReference>
<accession>A0AAU6VZP0</accession>
<name>A0AAU6VZP0_9VIRU</name>
<evidence type="ECO:0000256" key="1">
    <source>
        <dbReference type="SAM" id="MobiDB-lite"/>
    </source>
</evidence>
<proteinExistence type="predicted"/>
<protein>
    <submittedName>
        <fullName evidence="2">RNAP1 subunit A</fullName>
    </submittedName>
</protein>